<feature type="domain" description="Membrane protein 6-pyruvoyl-tetrahydropterin synthase-related" evidence="9">
    <location>
        <begin position="79"/>
        <end position="408"/>
    </location>
</feature>
<feature type="transmembrane region" description="Helical" evidence="8">
    <location>
        <begin position="64"/>
        <end position="82"/>
    </location>
</feature>
<protein>
    <recommendedName>
        <fullName evidence="9">Membrane protein 6-pyruvoyl-tetrahydropterin synthase-related domain-containing protein</fullName>
    </recommendedName>
</protein>
<evidence type="ECO:0000259" key="9">
    <source>
        <dbReference type="Pfam" id="PF10131"/>
    </source>
</evidence>
<feature type="transmembrane region" description="Helical" evidence="8">
    <location>
        <begin position="374"/>
        <end position="394"/>
    </location>
</feature>
<keyword evidence="7 8" id="KW-0472">Membrane</keyword>
<feature type="transmembrane region" description="Helical" evidence="8">
    <location>
        <begin position="182"/>
        <end position="210"/>
    </location>
</feature>
<organism evidence="10 11">
    <name type="scientific">Candidatus Kerfeldbacteria bacterium CG08_land_8_20_14_0_20_40_16</name>
    <dbReference type="NCBI Taxonomy" id="2014244"/>
    <lineage>
        <taxon>Bacteria</taxon>
        <taxon>Candidatus Kerfeldiibacteriota</taxon>
    </lineage>
</organism>
<feature type="transmembrane region" description="Helical" evidence="8">
    <location>
        <begin position="125"/>
        <end position="145"/>
    </location>
</feature>
<keyword evidence="2" id="KW-1003">Cell membrane</keyword>
<evidence type="ECO:0000256" key="5">
    <source>
        <dbReference type="ARBA" id="ARBA00022692"/>
    </source>
</evidence>
<dbReference type="GO" id="GO:0005886">
    <property type="term" value="C:plasma membrane"/>
    <property type="evidence" value="ECO:0007669"/>
    <property type="project" value="UniProtKB-SubCell"/>
</dbReference>
<evidence type="ECO:0000256" key="1">
    <source>
        <dbReference type="ARBA" id="ARBA00004651"/>
    </source>
</evidence>
<evidence type="ECO:0000256" key="8">
    <source>
        <dbReference type="SAM" id="Phobius"/>
    </source>
</evidence>
<dbReference type="GO" id="GO:0016763">
    <property type="term" value="F:pentosyltransferase activity"/>
    <property type="evidence" value="ECO:0007669"/>
    <property type="project" value="TreeGrafter"/>
</dbReference>
<keyword evidence="4" id="KW-0808">Transferase</keyword>
<dbReference type="Proteomes" id="UP000231542">
    <property type="component" value="Unassembled WGS sequence"/>
</dbReference>
<feature type="transmembrane region" description="Helical" evidence="8">
    <location>
        <begin position="89"/>
        <end position="113"/>
    </location>
</feature>
<accession>A0A2H0YVV6</accession>
<feature type="transmembrane region" description="Helical" evidence="8">
    <location>
        <begin position="152"/>
        <end position="170"/>
    </location>
</feature>
<feature type="transmembrane region" description="Helical" evidence="8">
    <location>
        <begin position="7"/>
        <end position="26"/>
    </location>
</feature>
<proteinExistence type="predicted"/>
<feature type="transmembrane region" description="Helical" evidence="8">
    <location>
        <begin position="277"/>
        <end position="296"/>
    </location>
</feature>
<evidence type="ECO:0000256" key="7">
    <source>
        <dbReference type="ARBA" id="ARBA00023136"/>
    </source>
</evidence>
<feature type="transmembrane region" description="Helical" evidence="8">
    <location>
        <begin position="341"/>
        <end position="362"/>
    </location>
</feature>
<reference evidence="10 11" key="1">
    <citation type="submission" date="2017-09" db="EMBL/GenBank/DDBJ databases">
        <title>Depth-based differentiation of microbial function through sediment-hosted aquifers and enrichment of novel symbionts in the deep terrestrial subsurface.</title>
        <authorList>
            <person name="Probst A.J."/>
            <person name="Ladd B."/>
            <person name="Jarett J.K."/>
            <person name="Geller-Mcgrath D.E."/>
            <person name="Sieber C.M."/>
            <person name="Emerson J.B."/>
            <person name="Anantharaman K."/>
            <person name="Thomas B.C."/>
            <person name="Malmstrom R."/>
            <person name="Stieglmeier M."/>
            <person name="Klingl A."/>
            <person name="Woyke T."/>
            <person name="Ryan C.M."/>
            <person name="Banfield J.F."/>
        </authorList>
    </citation>
    <scope>NUCLEOTIDE SEQUENCE [LARGE SCALE GENOMIC DNA]</scope>
    <source>
        <strain evidence="10">CG08_land_8_20_14_0_20_40_16</strain>
    </source>
</reference>
<keyword evidence="3" id="KW-0328">Glycosyltransferase</keyword>
<dbReference type="PANTHER" id="PTHR33908:SF11">
    <property type="entry name" value="MEMBRANE PROTEIN"/>
    <property type="match status" value="1"/>
</dbReference>
<name>A0A2H0YVV6_9BACT</name>
<feature type="transmembrane region" description="Helical" evidence="8">
    <location>
        <begin position="217"/>
        <end position="241"/>
    </location>
</feature>
<comment type="subcellular location">
    <subcellularLocation>
        <location evidence="1">Cell membrane</location>
        <topology evidence="1">Multi-pass membrane protein</topology>
    </subcellularLocation>
</comment>
<dbReference type="GO" id="GO:0009103">
    <property type="term" value="P:lipopolysaccharide biosynthetic process"/>
    <property type="evidence" value="ECO:0007669"/>
    <property type="project" value="UniProtKB-ARBA"/>
</dbReference>
<evidence type="ECO:0000256" key="3">
    <source>
        <dbReference type="ARBA" id="ARBA00022676"/>
    </source>
</evidence>
<evidence type="ECO:0000313" key="11">
    <source>
        <dbReference type="Proteomes" id="UP000231542"/>
    </source>
</evidence>
<evidence type="ECO:0000256" key="2">
    <source>
        <dbReference type="ARBA" id="ARBA00022475"/>
    </source>
</evidence>
<feature type="transmembrane region" description="Helical" evidence="8">
    <location>
        <begin position="564"/>
        <end position="585"/>
    </location>
</feature>
<evidence type="ECO:0000256" key="4">
    <source>
        <dbReference type="ARBA" id="ARBA00022679"/>
    </source>
</evidence>
<sequence length="601" mass="69256">MNGKKDNIILLVISLLVLVVGIFPLFKNSFIDTHDVNLYPIWLYEFDQGIQAGHFLPRWSPDFWLGYGSPLFNFIQPLFYCLSELVHLVGFGLLNSIKVVIALSFGLGFLSMYLLGKEIWKDKGSGFLCAVIFTFFPYRLGLVYIRGDFAEFLATALIPLVLFAFLKLGQKRRLGYFLLSSFSLALIFLAHNIQVVLFLPILLIYLLVVFRKEIKKVILPIFLAGITGLGIASFFVFPALLEEKYLAVSTMYTGQYDFHEHFLKIADFLSLKWDNDHFFQIGIIGIVILCFVIYVLSKKIVGLPRKNIYFFLILMVGSIAACFSISTFFWESTPFFKFVQYPWRVLSFVALALSILGGMIFRTKIVHLFFKEKIPKFVPAIALALIVVFANLFFAQPVSYLEKESDEAYNPYRQLYSEANLETTYRKENEQLIQSEKLNIYTLIPEFVPKGTNVELLKNQIAGTISDQLKKKEEFRILKIEALRGRIEWKEQQINSYNYSFEINSEQESSIRVNNFWFPGWQAFLDGEEQSIEHDNDFQAMVFDLPPGNHVLQLKFSSTPIRRIGGVITIITLGIWLVLLIIYFLRTVVLKNNDKSSPKIR</sequence>
<dbReference type="Pfam" id="PF10131">
    <property type="entry name" value="PTPS_related"/>
    <property type="match status" value="1"/>
</dbReference>
<evidence type="ECO:0000256" key="6">
    <source>
        <dbReference type="ARBA" id="ARBA00022989"/>
    </source>
</evidence>
<dbReference type="EMBL" id="PEXU01000030">
    <property type="protein sequence ID" value="PIS42627.1"/>
    <property type="molecule type" value="Genomic_DNA"/>
</dbReference>
<dbReference type="InterPro" id="IPR050297">
    <property type="entry name" value="LipidA_mod_glycosyltrf_83"/>
</dbReference>
<dbReference type="AlphaFoldDB" id="A0A2H0YVV6"/>
<keyword evidence="6 8" id="KW-1133">Transmembrane helix</keyword>
<keyword evidence="5 8" id="KW-0812">Transmembrane</keyword>
<evidence type="ECO:0000313" key="10">
    <source>
        <dbReference type="EMBL" id="PIS42627.1"/>
    </source>
</evidence>
<feature type="transmembrane region" description="Helical" evidence="8">
    <location>
        <begin position="308"/>
        <end position="329"/>
    </location>
</feature>
<comment type="caution">
    <text evidence="10">The sequence shown here is derived from an EMBL/GenBank/DDBJ whole genome shotgun (WGS) entry which is preliminary data.</text>
</comment>
<dbReference type="PANTHER" id="PTHR33908">
    <property type="entry name" value="MANNOSYLTRANSFERASE YKCB-RELATED"/>
    <property type="match status" value="1"/>
</dbReference>
<dbReference type="InterPro" id="IPR018776">
    <property type="entry name" value="Membrane_prot_PTPS-rel_domain"/>
</dbReference>
<gene>
    <name evidence="10" type="ORF">COT24_02405</name>
</gene>